<dbReference type="InterPro" id="IPR014001">
    <property type="entry name" value="Helicase_ATP-bd"/>
</dbReference>
<evidence type="ECO:0000256" key="16">
    <source>
        <dbReference type="SAM" id="MobiDB-lite"/>
    </source>
</evidence>
<comment type="cofactor">
    <cofactor evidence="2">
        <name>Mg(2+)</name>
        <dbReference type="ChEBI" id="CHEBI:18420"/>
    </cofactor>
</comment>
<evidence type="ECO:0000256" key="8">
    <source>
        <dbReference type="ARBA" id="ARBA00022806"/>
    </source>
</evidence>
<evidence type="ECO:0000256" key="14">
    <source>
        <dbReference type="ARBA" id="ARBA00035116"/>
    </source>
</evidence>
<evidence type="ECO:0000256" key="6">
    <source>
        <dbReference type="ARBA" id="ARBA00022741"/>
    </source>
</evidence>
<comment type="similarity">
    <text evidence="14 15">Belongs to the helicase family. Dicer subfamily.</text>
</comment>
<dbReference type="GO" id="GO:0046872">
    <property type="term" value="F:metal ion binding"/>
    <property type="evidence" value="ECO:0007669"/>
    <property type="project" value="UniProtKB-KW"/>
</dbReference>
<evidence type="ECO:0000259" key="19">
    <source>
        <dbReference type="PROSITE" id="PS51192"/>
    </source>
</evidence>
<dbReference type="EMBL" id="BDGG01000002">
    <property type="protein sequence ID" value="GAU91909.1"/>
    <property type="molecule type" value="Genomic_DNA"/>
</dbReference>
<evidence type="ECO:0000313" key="22">
    <source>
        <dbReference type="EMBL" id="GAU91909.1"/>
    </source>
</evidence>
<dbReference type="PROSITE" id="PS50137">
    <property type="entry name" value="DS_RBD"/>
    <property type="match status" value="1"/>
</dbReference>
<evidence type="ECO:0008006" key="24">
    <source>
        <dbReference type="Google" id="ProtNLM"/>
    </source>
</evidence>
<dbReference type="PROSITE" id="PS51327">
    <property type="entry name" value="DICER_DSRBF"/>
    <property type="match status" value="1"/>
</dbReference>
<keyword evidence="3" id="KW-0540">Nuclease</keyword>
<keyword evidence="8" id="KW-0347">Helicase</keyword>
<dbReference type="GO" id="GO:0003723">
    <property type="term" value="F:RNA binding"/>
    <property type="evidence" value="ECO:0007669"/>
    <property type="project" value="UniProtKB-UniRule"/>
</dbReference>
<evidence type="ECO:0000256" key="3">
    <source>
        <dbReference type="ARBA" id="ARBA00022722"/>
    </source>
</evidence>
<dbReference type="Gene3D" id="3.40.50.300">
    <property type="entry name" value="P-loop containing nucleotide triphosphate hydrolases"/>
    <property type="match status" value="2"/>
</dbReference>
<feature type="region of interest" description="Disordered" evidence="16">
    <location>
        <begin position="1107"/>
        <end position="1130"/>
    </location>
</feature>
<dbReference type="Pfam" id="PF00271">
    <property type="entry name" value="Helicase_C"/>
    <property type="match status" value="1"/>
</dbReference>
<dbReference type="SMART" id="SM00949">
    <property type="entry name" value="PAZ"/>
    <property type="match status" value="1"/>
</dbReference>
<keyword evidence="23" id="KW-1185">Reference proteome</keyword>
<dbReference type="GO" id="GO:0005524">
    <property type="term" value="F:ATP binding"/>
    <property type="evidence" value="ECO:0007669"/>
    <property type="project" value="UniProtKB-KW"/>
</dbReference>
<dbReference type="STRING" id="947166.A0A1D1UQA7"/>
<evidence type="ECO:0000256" key="11">
    <source>
        <dbReference type="ARBA" id="ARBA00022884"/>
    </source>
</evidence>
<dbReference type="Pfam" id="PF04851">
    <property type="entry name" value="ResIII"/>
    <property type="match status" value="1"/>
</dbReference>
<dbReference type="Gene3D" id="1.10.1520.10">
    <property type="entry name" value="Ribonuclease III domain"/>
    <property type="match status" value="2"/>
</dbReference>
<dbReference type="InterPro" id="IPR036389">
    <property type="entry name" value="RNase_III_sf"/>
</dbReference>
<dbReference type="InterPro" id="IPR001650">
    <property type="entry name" value="Helicase_C-like"/>
</dbReference>
<evidence type="ECO:0000256" key="15">
    <source>
        <dbReference type="PROSITE-ProRule" id="PRU00657"/>
    </source>
</evidence>
<gene>
    <name evidence="22" type="primary">RvY_04076-1</name>
    <name evidence="22" type="synonym">RvY_04076.1</name>
    <name evidence="22" type="ORF">RvY_04076</name>
</gene>
<feature type="domain" description="DRBM" evidence="17">
    <location>
        <begin position="1683"/>
        <end position="1718"/>
    </location>
</feature>
<dbReference type="SMART" id="SM00535">
    <property type="entry name" value="RIBOc"/>
    <property type="match status" value="2"/>
</dbReference>
<evidence type="ECO:0000256" key="2">
    <source>
        <dbReference type="ARBA" id="ARBA00001946"/>
    </source>
</evidence>
<dbReference type="Gene3D" id="3.30.160.380">
    <property type="entry name" value="Dicer dimerisation domain"/>
    <property type="match status" value="1"/>
</dbReference>
<dbReference type="InterPro" id="IPR027417">
    <property type="entry name" value="P-loop_NTPase"/>
</dbReference>
<dbReference type="GO" id="GO:0006309">
    <property type="term" value="P:apoptotic DNA fragmentation"/>
    <property type="evidence" value="ECO:0007669"/>
    <property type="project" value="TreeGrafter"/>
</dbReference>
<dbReference type="Gene3D" id="2.170.260.10">
    <property type="entry name" value="paz domain"/>
    <property type="match status" value="1"/>
</dbReference>
<dbReference type="Pfam" id="PF00636">
    <property type="entry name" value="Ribonuclease_3"/>
    <property type="match status" value="2"/>
</dbReference>
<dbReference type="Pfam" id="PF03368">
    <property type="entry name" value="Dicer_dimer"/>
    <property type="match status" value="1"/>
</dbReference>
<protein>
    <recommendedName>
        <fullName evidence="24">Dicer-2</fullName>
    </recommendedName>
</protein>
<dbReference type="GO" id="GO:0030422">
    <property type="term" value="P:siRNA processing"/>
    <property type="evidence" value="ECO:0007669"/>
    <property type="project" value="InterPro"/>
</dbReference>
<evidence type="ECO:0000256" key="13">
    <source>
        <dbReference type="ARBA" id="ARBA00023211"/>
    </source>
</evidence>
<keyword evidence="4" id="KW-0479">Metal-binding</keyword>
<keyword evidence="12" id="KW-0943">RNA-mediated gene silencing</keyword>
<dbReference type="InterPro" id="IPR003100">
    <property type="entry name" value="PAZ_dom"/>
</dbReference>
<evidence type="ECO:0000256" key="1">
    <source>
        <dbReference type="ARBA" id="ARBA00001936"/>
    </source>
</evidence>
<dbReference type="OrthoDB" id="416741at2759"/>
<evidence type="ECO:0000259" key="21">
    <source>
        <dbReference type="PROSITE" id="PS51327"/>
    </source>
</evidence>
<feature type="domain" description="Dicer dsRNA-binding fold" evidence="21">
    <location>
        <begin position="621"/>
        <end position="713"/>
    </location>
</feature>
<keyword evidence="9" id="KW-0067">ATP-binding</keyword>
<reference evidence="22 23" key="1">
    <citation type="journal article" date="2016" name="Nat. Commun.">
        <title>Extremotolerant tardigrade genome and improved radiotolerance of human cultured cells by tardigrade-unique protein.</title>
        <authorList>
            <person name="Hashimoto T."/>
            <person name="Horikawa D.D."/>
            <person name="Saito Y."/>
            <person name="Kuwahara H."/>
            <person name="Kozuka-Hata H."/>
            <person name="Shin-I T."/>
            <person name="Minakuchi Y."/>
            <person name="Ohishi K."/>
            <person name="Motoyama A."/>
            <person name="Aizu T."/>
            <person name="Enomoto A."/>
            <person name="Kondo K."/>
            <person name="Tanaka S."/>
            <person name="Hara Y."/>
            <person name="Koshikawa S."/>
            <person name="Sagara H."/>
            <person name="Miura T."/>
            <person name="Yokobori S."/>
            <person name="Miyagawa K."/>
            <person name="Suzuki Y."/>
            <person name="Kubo T."/>
            <person name="Oyama M."/>
            <person name="Kohara Y."/>
            <person name="Fujiyama A."/>
            <person name="Arakawa K."/>
            <person name="Katayama T."/>
            <person name="Toyoda A."/>
            <person name="Kunieda T."/>
        </authorList>
    </citation>
    <scope>NUCLEOTIDE SEQUENCE [LARGE SCALE GENOMIC DNA]</scope>
    <source>
        <strain evidence="22 23">YOKOZUNA-1</strain>
    </source>
</reference>
<feature type="region of interest" description="Disordered" evidence="16">
    <location>
        <begin position="984"/>
        <end position="1003"/>
    </location>
</feature>
<feature type="region of interest" description="Disordered" evidence="16">
    <location>
        <begin position="1332"/>
        <end position="1353"/>
    </location>
</feature>
<dbReference type="CDD" id="cd18034">
    <property type="entry name" value="DEXHc_dicer"/>
    <property type="match status" value="1"/>
</dbReference>
<dbReference type="PROSITE" id="PS51192">
    <property type="entry name" value="HELICASE_ATP_BIND_1"/>
    <property type="match status" value="1"/>
</dbReference>
<feature type="domain" description="Helicase ATP-binding" evidence="19">
    <location>
        <begin position="31"/>
        <end position="209"/>
    </location>
</feature>
<dbReference type="PROSITE" id="PS51194">
    <property type="entry name" value="HELICASE_CTER"/>
    <property type="match status" value="1"/>
</dbReference>
<dbReference type="PROSITE" id="PS50142">
    <property type="entry name" value="RNASE_3_2"/>
    <property type="match status" value="2"/>
</dbReference>
<dbReference type="GO" id="GO:0005737">
    <property type="term" value="C:cytoplasm"/>
    <property type="evidence" value="ECO:0007669"/>
    <property type="project" value="TreeGrafter"/>
</dbReference>
<dbReference type="CDD" id="cd00593">
    <property type="entry name" value="RIBOc"/>
    <property type="match status" value="2"/>
</dbReference>
<dbReference type="SMART" id="SM00490">
    <property type="entry name" value="HELICc"/>
    <property type="match status" value="1"/>
</dbReference>
<accession>A0A1D1UQA7</accession>
<organism evidence="22 23">
    <name type="scientific">Ramazzottius varieornatus</name>
    <name type="common">Water bear</name>
    <name type="synonym">Tardigrade</name>
    <dbReference type="NCBI Taxonomy" id="947166"/>
    <lineage>
        <taxon>Eukaryota</taxon>
        <taxon>Metazoa</taxon>
        <taxon>Ecdysozoa</taxon>
        <taxon>Tardigrada</taxon>
        <taxon>Eutardigrada</taxon>
        <taxon>Parachela</taxon>
        <taxon>Hypsibioidea</taxon>
        <taxon>Ramazzottiidae</taxon>
        <taxon>Ramazzottius</taxon>
    </lineage>
</organism>
<feature type="domain" description="RNase III" evidence="18">
    <location>
        <begin position="1454"/>
        <end position="1625"/>
    </location>
</feature>
<keyword evidence="13" id="KW-0464">Manganese</keyword>
<dbReference type="FunFam" id="1.10.1520.10:FF:000005">
    <property type="entry name" value="Putative endoribonuclease dicer"/>
    <property type="match status" value="1"/>
</dbReference>
<dbReference type="GO" id="GO:0004525">
    <property type="term" value="F:ribonuclease III activity"/>
    <property type="evidence" value="ECO:0007669"/>
    <property type="project" value="InterPro"/>
</dbReference>
<evidence type="ECO:0000313" key="23">
    <source>
        <dbReference type="Proteomes" id="UP000186922"/>
    </source>
</evidence>
<dbReference type="SUPFAM" id="SSF52540">
    <property type="entry name" value="P-loop containing nucleoside triphosphate hydrolases"/>
    <property type="match status" value="1"/>
</dbReference>
<evidence type="ECO:0000259" key="20">
    <source>
        <dbReference type="PROSITE" id="PS51194"/>
    </source>
</evidence>
<dbReference type="SUPFAM" id="SSF69065">
    <property type="entry name" value="RNase III domain-like"/>
    <property type="match status" value="2"/>
</dbReference>
<feature type="compositionally biased region" description="Basic and acidic residues" evidence="16">
    <location>
        <begin position="986"/>
        <end position="997"/>
    </location>
</feature>
<keyword evidence="10" id="KW-0460">Magnesium</keyword>
<evidence type="ECO:0000256" key="7">
    <source>
        <dbReference type="ARBA" id="ARBA00022801"/>
    </source>
</evidence>
<feature type="compositionally biased region" description="Polar residues" evidence="16">
    <location>
        <begin position="1332"/>
        <end position="1352"/>
    </location>
</feature>
<dbReference type="SUPFAM" id="SSF54768">
    <property type="entry name" value="dsRNA-binding domain-like"/>
    <property type="match status" value="1"/>
</dbReference>
<keyword evidence="11 15" id="KW-0694">RNA-binding</keyword>
<evidence type="ECO:0000256" key="10">
    <source>
        <dbReference type="ARBA" id="ARBA00022842"/>
    </source>
</evidence>
<dbReference type="InterPro" id="IPR038248">
    <property type="entry name" value="Dicer_dimer_sf"/>
</dbReference>
<dbReference type="GO" id="GO:0005634">
    <property type="term" value="C:nucleus"/>
    <property type="evidence" value="ECO:0007669"/>
    <property type="project" value="TreeGrafter"/>
</dbReference>
<comment type="caution">
    <text evidence="22">The sequence shown here is derived from an EMBL/GenBank/DDBJ whole genome shotgun (WGS) entry which is preliminary data.</text>
</comment>
<evidence type="ECO:0000256" key="12">
    <source>
        <dbReference type="ARBA" id="ARBA00023158"/>
    </source>
</evidence>
<evidence type="ECO:0000256" key="4">
    <source>
        <dbReference type="ARBA" id="ARBA00022723"/>
    </source>
</evidence>
<keyword evidence="7" id="KW-0378">Hydrolase</keyword>
<dbReference type="InterPro" id="IPR048512">
    <property type="entry name" value="Dicer_platform"/>
</dbReference>
<feature type="compositionally biased region" description="Basic and acidic residues" evidence="16">
    <location>
        <begin position="1118"/>
        <end position="1130"/>
    </location>
</feature>
<feature type="domain" description="RNase III" evidence="18">
    <location>
        <begin position="1229"/>
        <end position="1401"/>
    </location>
</feature>
<dbReference type="InterPro" id="IPR014720">
    <property type="entry name" value="dsRBD_dom"/>
</dbReference>
<evidence type="ECO:0000256" key="9">
    <source>
        <dbReference type="ARBA" id="ARBA00022840"/>
    </source>
</evidence>
<evidence type="ECO:0000259" key="17">
    <source>
        <dbReference type="PROSITE" id="PS50137"/>
    </source>
</evidence>
<dbReference type="Gene3D" id="3.30.160.20">
    <property type="match status" value="1"/>
</dbReference>
<dbReference type="InterPro" id="IPR005034">
    <property type="entry name" value="Dicer_dimerisation"/>
</dbReference>
<evidence type="ECO:0000259" key="18">
    <source>
        <dbReference type="PROSITE" id="PS50142"/>
    </source>
</evidence>
<dbReference type="GO" id="GO:0004530">
    <property type="term" value="F:deoxyribonuclease I activity"/>
    <property type="evidence" value="ECO:0007669"/>
    <property type="project" value="TreeGrafter"/>
</dbReference>
<comment type="cofactor">
    <cofactor evidence="1">
        <name>Mn(2+)</name>
        <dbReference type="ChEBI" id="CHEBI:29035"/>
    </cofactor>
</comment>
<dbReference type="GO" id="GO:0031054">
    <property type="term" value="P:pre-miRNA processing"/>
    <property type="evidence" value="ECO:0007669"/>
    <property type="project" value="InterPro"/>
</dbReference>
<sequence length="1723" mass="194226">MDSQAGTSAGSYAPQPALPDNFTKRAYQDELVARAVNESIVCALGTGTGKTYIAVKVIQELQEQLAEEWDKGGMRTVFVVPSVPLVEQQSRVLRQMTGLPTGAYHGSAGVDEWTLAKWTTEFKKNKILVMVHDIFKMLLSNAIIEPKRLNLIILDECHHASEKHPYREIMRLLHGDKHPHKPRILGLTASVINIKLDKKASPFSKPNPTQQGKLTTQEKLEAKIKDLEQCMGATVWTSMDDSLIVHGRRAEPAVDCYETMRMTEELDDLREGLTAIIEWIEAAVKKPTATRHVAVNDEEDMDEVVVVPLEPLVLYPLGGLSTLKETKNHLGQVQNTLLSLGPWCAYKTSGLLLEDLLMMRSLGIFLHETTVPVHSSISTLQVFGSQLEMDFGVLDVTPQNSEGIWDLISPKARRLIELLDQFSNNGQREDFCCIVFVKERYNAWALHTLLQLIGSSKSSTTHSYISSGFCVGQLTESGAIESSGEKPHLSLKQLRNTLDLFRKGAINVLVSTDVVEEGFDVRECNLIIRFDQPQNYRSYVQSRGRARAENSQFIMMIESRHRTAFENQELREFQELDEVMKRHCYDRACPTAEERDKHFDDEEYPPFRSPYSSAIISMDTALVTLQRYLNTLPNDNMTSCLVYMEEEKLGKDQFICTAHLPRSAAIKDPVTSPAMKSKVSAKKASALLCCKKLFEVGELDPENLLPWPKEKWREQAREFTKAYQPEVAEEGRPKAGTKKRQQIYSKQVAKCFTPVPHMPKAVRFLYEIRLTWTGKIHDDVDSRFEYDPSVVLGLVTRDFLPTIPLFPLYISMREYTVDFYFLKPIELAEQQVEQARSFHTVVFEDILQLEGLLPLDKNHYDKLFVVALKDGKVDWKTVNEVGQKAGFVVKEDKTKGLLNAVEYRGKVVVTTHMKGHKDGLPTVFRHHVMDVREDLTPLSPQFDANGEDALTHMEHVRAENGIELQHAQQPMLALRHCSKGLHFLRPKPEESKEDSKRASNKSKPGITAEGFLLVAAELCQVLPVTSALYFKLRLLPSILYRLHGFANVSSLYERLRRETGIGKGVPAPLQWQPFPHAYPNLYDHLVKAATNIEHSVKRLALDSHAVLPDMNRSQTPAEESKENTTDTSVERGKGFLFGDYTQKMFYKAQQKRKKLPLTETSQVNRFSTNTWPDVTPGVTQPVLPVPPGCNSRLVEPPFYLDAEFLLDPVNQPFPELTDLLTSLTLNGVDEVNLERLETMGDAFLKMSTCVYLFLKYPAFHEGKLSSLKGEQVSNQRLYRLAKEKGLTNFVRGQGLDPPTMFLPPGFTTNQEVKKKMEEVEGVAANKANSDLLNEGNSMEVGSSNGSLPSTERNGLEQVGADEKNLANGPVSVDLRVDQAINDKCLADVMEALIGVVLVKCGCSSAMHFMDWLGLTVLPEDGVQIGSGDISKVPSPLLRMDPETIGYLRKFKKNFMDFEEEIGYKFRQPAFLLEAFTHNSFYSNRFTDCYQRLEFIGDAVLDFLITRHLYDVKPPDGKDLSPGELTDLRSALVNNKTFSLLATKHEFHINIKFHSPKIFSLIQMYVDRMQTIDPTIVGLPEDMLNMDPNDDDDEEDAYEGYEEAEDPKTLGDVFESVAGAIFLDSGFSLDAVWKVYWNLMRKRIEYCVQHRPKNPVRVLLEENPGGVDFRKATILSNSKVQIQVSVRKEGETVVFTGVGNNHRTAKCSAAKEALSQLGSTTATF</sequence>
<name>A0A1D1UQA7_RAMVA</name>
<dbReference type="SMART" id="SM00487">
    <property type="entry name" value="DEXDc"/>
    <property type="match status" value="1"/>
</dbReference>
<feature type="domain" description="Helicase C-terminal" evidence="20">
    <location>
        <begin position="418"/>
        <end position="597"/>
    </location>
</feature>
<keyword evidence="6" id="KW-0547">Nucleotide-binding</keyword>
<dbReference type="GO" id="GO:0004386">
    <property type="term" value="F:helicase activity"/>
    <property type="evidence" value="ECO:0007669"/>
    <property type="project" value="UniProtKB-KW"/>
</dbReference>
<dbReference type="Pfam" id="PF20932">
    <property type="entry name" value="Dicer_dsRBD"/>
    <property type="match status" value="1"/>
</dbReference>
<dbReference type="Proteomes" id="UP000186922">
    <property type="component" value="Unassembled WGS sequence"/>
</dbReference>
<dbReference type="InterPro" id="IPR000999">
    <property type="entry name" value="RNase_III_dom"/>
</dbReference>
<keyword evidence="5" id="KW-0677">Repeat</keyword>
<dbReference type="InterPro" id="IPR006935">
    <property type="entry name" value="Helicase/UvrB_N"/>
</dbReference>
<proteinExistence type="inferred from homology"/>
<dbReference type="GO" id="GO:0003677">
    <property type="term" value="F:DNA binding"/>
    <property type="evidence" value="ECO:0007669"/>
    <property type="project" value="InterPro"/>
</dbReference>
<dbReference type="PANTHER" id="PTHR14950">
    <property type="entry name" value="DICER-RELATED"/>
    <property type="match status" value="1"/>
</dbReference>
<dbReference type="InterPro" id="IPR044441">
    <property type="entry name" value="DICER_DSRM"/>
</dbReference>
<dbReference type="Pfam" id="PF20931">
    <property type="entry name" value="Dicer_platform"/>
    <property type="match status" value="1"/>
</dbReference>
<dbReference type="PANTHER" id="PTHR14950:SF37">
    <property type="entry name" value="ENDORIBONUCLEASE DICER"/>
    <property type="match status" value="1"/>
</dbReference>
<evidence type="ECO:0000256" key="5">
    <source>
        <dbReference type="ARBA" id="ARBA00022737"/>
    </source>
</evidence>